<dbReference type="Pfam" id="PF00589">
    <property type="entry name" value="Phage_integrase"/>
    <property type="match status" value="1"/>
</dbReference>
<comment type="similarity">
    <text evidence="1">Belongs to the 'phage' integrase family.</text>
</comment>
<dbReference type="PANTHER" id="PTHR30349:SF41">
    <property type="entry name" value="INTEGRASE_RECOMBINASE PROTEIN MJ0367-RELATED"/>
    <property type="match status" value="1"/>
</dbReference>
<dbReference type="InterPro" id="IPR002104">
    <property type="entry name" value="Integrase_catalytic"/>
</dbReference>
<accession>A0A315YY29</accession>
<evidence type="ECO:0000256" key="3">
    <source>
        <dbReference type="ARBA" id="ARBA00023125"/>
    </source>
</evidence>
<dbReference type="SUPFAM" id="SSF56349">
    <property type="entry name" value="DNA breaking-rejoining enzymes"/>
    <property type="match status" value="1"/>
</dbReference>
<evidence type="ECO:0000313" key="7">
    <source>
        <dbReference type="Proteomes" id="UP000245535"/>
    </source>
</evidence>
<evidence type="ECO:0000313" key="6">
    <source>
        <dbReference type="EMBL" id="PWJ35048.1"/>
    </source>
</evidence>
<dbReference type="Gene3D" id="1.10.150.130">
    <property type="match status" value="1"/>
</dbReference>
<keyword evidence="2" id="KW-0229">DNA integration</keyword>
<keyword evidence="7" id="KW-1185">Reference proteome</keyword>
<keyword evidence="4" id="KW-0233">DNA recombination</keyword>
<dbReference type="EMBL" id="QGDO01000010">
    <property type="protein sequence ID" value="PWJ35048.1"/>
    <property type="molecule type" value="Genomic_DNA"/>
</dbReference>
<evidence type="ECO:0000256" key="2">
    <source>
        <dbReference type="ARBA" id="ARBA00022908"/>
    </source>
</evidence>
<evidence type="ECO:0000256" key="1">
    <source>
        <dbReference type="ARBA" id="ARBA00008857"/>
    </source>
</evidence>
<dbReference type="Pfam" id="PF13495">
    <property type="entry name" value="Phage_int_SAM_4"/>
    <property type="match status" value="1"/>
</dbReference>
<comment type="caution">
    <text evidence="6">The sequence shown here is derived from an EMBL/GenBank/DDBJ whole genome shotgun (WGS) entry which is preliminary data.</text>
</comment>
<dbReference type="AlphaFoldDB" id="A0A315YY29"/>
<protein>
    <submittedName>
        <fullName evidence="6">Site-specific recombinase XerD</fullName>
    </submittedName>
</protein>
<proteinExistence type="inferred from homology"/>
<dbReference type="Proteomes" id="UP000245535">
    <property type="component" value="Unassembled WGS sequence"/>
</dbReference>
<evidence type="ECO:0000259" key="5">
    <source>
        <dbReference type="PROSITE" id="PS51898"/>
    </source>
</evidence>
<dbReference type="GO" id="GO:0015074">
    <property type="term" value="P:DNA integration"/>
    <property type="evidence" value="ECO:0007669"/>
    <property type="project" value="UniProtKB-KW"/>
</dbReference>
<dbReference type="Gene3D" id="1.10.443.10">
    <property type="entry name" value="Intergrase catalytic core"/>
    <property type="match status" value="1"/>
</dbReference>
<dbReference type="InterPro" id="IPR004107">
    <property type="entry name" value="Integrase_SAM-like_N"/>
</dbReference>
<organism evidence="6 7">
    <name type="scientific">Sediminitomix flava</name>
    <dbReference type="NCBI Taxonomy" id="379075"/>
    <lineage>
        <taxon>Bacteria</taxon>
        <taxon>Pseudomonadati</taxon>
        <taxon>Bacteroidota</taxon>
        <taxon>Cytophagia</taxon>
        <taxon>Cytophagales</taxon>
        <taxon>Flammeovirgaceae</taxon>
        <taxon>Sediminitomix</taxon>
    </lineage>
</organism>
<dbReference type="OrthoDB" id="9801717at2"/>
<dbReference type="PANTHER" id="PTHR30349">
    <property type="entry name" value="PHAGE INTEGRASE-RELATED"/>
    <property type="match status" value="1"/>
</dbReference>
<reference evidence="6 7" key="1">
    <citation type="submission" date="2018-03" db="EMBL/GenBank/DDBJ databases">
        <title>Genomic Encyclopedia of Archaeal and Bacterial Type Strains, Phase II (KMG-II): from individual species to whole genera.</title>
        <authorList>
            <person name="Goeker M."/>
        </authorList>
    </citation>
    <scope>NUCLEOTIDE SEQUENCE [LARGE SCALE GENOMIC DNA]</scope>
    <source>
        <strain evidence="6 7">DSM 28229</strain>
    </source>
</reference>
<keyword evidence="3" id="KW-0238">DNA-binding</keyword>
<sequence>MKSSGLYITLKHLWINEQRCIGIQFYPNKLIQALVKELPSPKWSVRYQMVFILNTPSNVNAIFDKFRGVAWVNCSHFFPKSTLFYENKPLSWDWFYNRELKKGYRACPNEYIQKLEIKRYALNTAKIYIMCFERFINHYKTYELMQIDEDMIHAYLQQLVKKQKSRSYLNQTINAIKFYYEVVKEMPNRFYKIDRPRKADKLPTVLAKDEINQMLACSGNLKNRCIIGLLYSAGLRRSELLQLKLQDIDSKRMLIRVEGSKGEKDRYTLLSEKLLIDLRRYYKFWKPKTYLFEGPDGRKYGVTSVGKIVKRAAERAKISKNVTPHMLRHSFATHLLESGTDLRYIQALLGHSSTRTTEIYTRVAVNKITKIENPLDSII</sequence>
<dbReference type="InterPro" id="IPR013762">
    <property type="entry name" value="Integrase-like_cat_sf"/>
</dbReference>
<dbReference type="InterPro" id="IPR010998">
    <property type="entry name" value="Integrase_recombinase_N"/>
</dbReference>
<dbReference type="GO" id="GO:0003677">
    <property type="term" value="F:DNA binding"/>
    <property type="evidence" value="ECO:0007669"/>
    <property type="project" value="UniProtKB-KW"/>
</dbReference>
<dbReference type="PROSITE" id="PS51898">
    <property type="entry name" value="TYR_RECOMBINASE"/>
    <property type="match status" value="1"/>
</dbReference>
<dbReference type="InterPro" id="IPR011010">
    <property type="entry name" value="DNA_brk_join_enz"/>
</dbReference>
<dbReference type="InterPro" id="IPR050090">
    <property type="entry name" value="Tyrosine_recombinase_XerCD"/>
</dbReference>
<gene>
    <name evidence="6" type="ORF">BC781_11089</name>
</gene>
<evidence type="ECO:0000256" key="4">
    <source>
        <dbReference type="ARBA" id="ARBA00023172"/>
    </source>
</evidence>
<name>A0A315YY29_SEDFL</name>
<feature type="domain" description="Tyr recombinase" evidence="5">
    <location>
        <begin position="201"/>
        <end position="373"/>
    </location>
</feature>
<dbReference type="RefSeq" id="WP_109622852.1">
    <property type="nucleotide sequence ID" value="NZ_QGDO01000010.1"/>
</dbReference>
<dbReference type="GO" id="GO:0006310">
    <property type="term" value="P:DNA recombination"/>
    <property type="evidence" value="ECO:0007669"/>
    <property type="project" value="UniProtKB-KW"/>
</dbReference>